<keyword evidence="7" id="KW-0256">Endoplasmic reticulum</keyword>
<evidence type="ECO:0000256" key="6">
    <source>
        <dbReference type="ARBA" id="ARBA00022801"/>
    </source>
</evidence>
<keyword evidence="9 17" id="KW-1133">Transmembrane helix</keyword>
<comment type="cofactor">
    <cofactor evidence="16">
        <name>Zn(2+)</name>
        <dbReference type="ChEBI" id="CHEBI:29105"/>
    </cofactor>
    <text evidence="16">Binds 1 zinc ion per subunit.</text>
</comment>
<dbReference type="CDD" id="cd07343">
    <property type="entry name" value="M48A_Zmpste24p_like"/>
    <property type="match status" value="1"/>
</dbReference>
<feature type="transmembrane region" description="Helical" evidence="17">
    <location>
        <begin position="200"/>
        <end position="222"/>
    </location>
</feature>
<evidence type="ECO:0000256" key="7">
    <source>
        <dbReference type="ARBA" id="ARBA00022824"/>
    </source>
</evidence>
<dbReference type="EC" id="3.4.24.84" evidence="2"/>
<feature type="domain" description="Peptidase M48" evidence="18">
    <location>
        <begin position="233"/>
        <end position="511"/>
    </location>
</feature>
<feature type="active site" evidence="15">
    <location>
        <position position="305"/>
    </location>
</feature>
<gene>
    <name evidence="20" type="primary">STE24</name>
    <name evidence="20" type="ORF">MJAP1_001676</name>
</gene>
<evidence type="ECO:0000256" key="16">
    <source>
        <dbReference type="PIRSR" id="PIRSR627057-2"/>
    </source>
</evidence>
<dbReference type="GO" id="GO:0004222">
    <property type="term" value="F:metalloendopeptidase activity"/>
    <property type="evidence" value="ECO:0007669"/>
    <property type="project" value="InterPro"/>
</dbReference>
<evidence type="ECO:0000256" key="2">
    <source>
        <dbReference type="ARBA" id="ARBA00012336"/>
    </source>
</evidence>
<keyword evidence="8 16" id="KW-0862">Zinc</keyword>
<evidence type="ECO:0000256" key="4">
    <source>
        <dbReference type="ARBA" id="ARBA00022692"/>
    </source>
</evidence>
<feature type="binding site" evidence="16">
    <location>
        <position position="304"/>
    </location>
    <ligand>
        <name>Zn(2+)</name>
        <dbReference type="ChEBI" id="CHEBI:29105"/>
        <note>catalytic</note>
    </ligand>
</feature>
<evidence type="ECO:0000256" key="8">
    <source>
        <dbReference type="ARBA" id="ARBA00022833"/>
    </source>
</evidence>
<keyword evidence="5 16" id="KW-0479">Metal-binding</keyword>
<evidence type="ECO:0000256" key="17">
    <source>
        <dbReference type="SAM" id="Phobius"/>
    </source>
</evidence>
<keyword evidence="11 17" id="KW-0472">Membrane</keyword>
<dbReference type="GeneID" id="85225325"/>
<feature type="transmembrane region" description="Helical" evidence="17">
    <location>
        <begin position="27"/>
        <end position="45"/>
    </location>
</feature>
<keyword evidence="21" id="KW-1185">Reference proteome</keyword>
<evidence type="ECO:0000256" key="10">
    <source>
        <dbReference type="ARBA" id="ARBA00023049"/>
    </source>
</evidence>
<evidence type="ECO:0000313" key="21">
    <source>
        <dbReference type="Proteomes" id="UP001217754"/>
    </source>
</evidence>
<dbReference type="Proteomes" id="UP001217754">
    <property type="component" value="Chromosome 2"/>
</dbReference>
<evidence type="ECO:0000256" key="9">
    <source>
        <dbReference type="ARBA" id="ARBA00022989"/>
    </source>
</evidence>
<sequence length="519" mass="57852">MTWLDQAVSELKSGTAYLDSDGIPWKQLVITLLWAVYLFETFVSLRQLRLYDKTTPPKALVPHVSMDTFVKSQAYGKDKARLSLVSDAFAHAYNLAAVYFDFYALAWVWAGDLLALVGAPDNELAKSAMWVVVNTAMHEVIAVPLSIYRHFVIEERHGFNKLTFSTYVSDTLKEWAMGIVIGTPLIALAVWVIRWAGDYFVLYTVLLFTLIILFGTVLYPLVIQPLFNKLTPLPESALRDRVVALASALNFPLKHLYVIDGSKRSSHSNAYFYGVVPGGSKHIVIYDTLIEKSTPAEIEAVLAHELGHWAHSDPTKLLIVSQLNLVLMLSLFTLFIHNASLFRAFGFATKASPGAIAVEPYLPVIVGLELFQLVLNPTDALLKFGINAIVRRMEYAADRFAAELPRAPKTAAEREAQRLIESGATADEAGEPSATVVDWVDRLSNVPVHRLPTDKVGEALPEDQEPYTELLGRALVKLHIQNLSTMHHDPLYSAYHYSHPTLTERLVALNRLADSKKTQ</sequence>
<accession>A0AAF0J9Q9</accession>
<organism evidence="20 21">
    <name type="scientific">Malassezia japonica</name>
    <dbReference type="NCBI Taxonomy" id="223818"/>
    <lineage>
        <taxon>Eukaryota</taxon>
        <taxon>Fungi</taxon>
        <taxon>Dikarya</taxon>
        <taxon>Basidiomycota</taxon>
        <taxon>Ustilaginomycotina</taxon>
        <taxon>Malasseziomycetes</taxon>
        <taxon>Malasseziales</taxon>
        <taxon>Malasseziaceae</taxon>
        <taxon>Malassezia</taxon>
    </lineage>
</organism>
<dbReference type="InterPro" id="IPR001915">
    <property type="entry name" value="Peptidase_M48"/>
</dbReference>
<dbReference type="RefSeq" id="XP_060121610.1">
    <property type="nucleotide sequence ID" value="XM_060265627.1"/>
</dbReference>
<evidence type="ECO:0000313" key="20">
    <source>
        <dbReference type="EMBL" id="WFD38713.1"/>
    </source>
</evidence>
<feature type="binding site" evidence="16">
    <location>
        <position position="394"/>
    </location>
    <ligand>
        <name>Zn(2+)</name>
        <dbReference type="ChEBI" id="CHEBI:29105"/>
        <note>catalytic</note>
    </ligand>
</feature>
<evidence type="ECO:0000256" key="14">
    <source>
        <dbReference type="ARBA" id="ARBA00083451"/>
    </source>
</evidence>
<dbReference type="EMBL" id="CP119959">
    <property type="protein sequence ID" value="WFD38713.1"/>
    <property type="molecule type" value="Genomic_DNA"/>
</dbReference>
<dbReference type="InterPro" id="IPR032456">
    <property type="entry name" value="Peptidase_M48_N"/>
</dbReference>
<comment type="similarity">
    <text evidence="13">Belongs to the peptidase M48A family.</text>
</comment>
<dbReference type="GO" id="GO:0046872">
    <property type="term" value="F:metal ion binding"/>
    <property type="evidence" value="ECO:0007669"/>
    <property type="project" value="UniProtKB-KW"/>
</dbReference>
<dbReference type="FunFam" id="3.30.2010.10:FF:000002">
    <property type="entry name" value="CAAX prenyl protease"/>
    <property type="match status" value="1"/>
</dbReference>
<evidence type="ECO:0000259" key="18">
    <source>
        <dbReference type="Pfam" id="PF01435"/>
    </source>
</evidence>
<keyword evidence="10" id="KW-0482">Metalloprotease</keyword>
<name>A0AAF0J9Q9_9BASI</name>
<evidence type="ECO:0000256" key="15">
    <source>
        <dbReference type="PIRSR" id="PIRSR627057-1"/>
    </source>
</evidence>
<evidence type="ECO:0000256" key="3">
    <source>
        <dbReference type="ARBA" id="ARBA00022670"/>
    </source>
</evidence>
<comment type="subcellular location">
    <subcellularLocation>
        <location evidence="1">Endoplasmic reticulum membrane</location>
        <topology evidence="1">Multi-pass membrane protein</topology>
    </subcellularLocation>
</comment>
<keyword evidence="6 20" id="KW-0378">Hydrolase</keyword>
<dbReference type="Gene3D" id="3.30.2010.10">
    <property type="entry name" value="Metalloproteases ('zincins'), catalytic domain"/>
    <property type="match status" value="1"/>
</dbReference>
<feature type="transmembrane region" description="Helical" evidence="17">
    <location>
        <begin position="88"/>
        <end position="110"/>
    </location>
</feature>
<keyword evidence="4 17" id="KW-0812">Transmembrane</keyword>
<dbReference type="PANTHER" id="PTHR10120">
    <property type="entry name" value="CAAX PRENYL PROTEASE 1"/>
    <property type="match status" value="1"/>
</dbReference>
<keyword evidence="3" id="KW-0645">Protease</keyword>
<comment type="catalytic activity">
    <reaction evidence="12">
        <text>Hydrolyzes the peptide bond -P2-(S-farnesyl or geranylgeranyl)C-P1'-P2'-P3'-COOH where P1' and P2' are amino acids with aliphatic side chains and P3' is any C-terminal residue.</text>
        <dbReference type="EC" id="3.4.24.84"/>
    </reaction>
</comment>
<evidence type="ECO:0000256" key="5">
    <source>
        <dbReference type="ARBA" id="ARBA00022723"/>
    </source>
</evidence>
<evidence type="ECO:0000256" key="13">
    <source>
        <dbReference type="ARBA" id="ARBA00060927"/>
    </source>
</evidence>
<reference evidence="20" key="1">
    <citation type="submission" date="2023-03" db="EMBL/GenBank/DDBJ databases">
        <title>Mating type loci evolution in Malassezia.</title>
        <authorList>
            <person name="Coelho M.A."/>
        </authorList>
    </citation>
    <scope>NUCLEOTIDE SEQUENCE</scope>
    <source>
        <strain evidence="20">CBS 9431</strain>
    </source>
</reference>
<evidence type="ECO:0000256" key="1">
    <source>
        <dbReference type="ARBA" id="ARBA00004477"/>
    </source>
</evidence>
<feature type="binding site" evidence="16">
    <location>
        <position position="308"/>
    </location>
    <ligand>
        <name>Zn(2+)</name>
        <dbReference type="ChEBI" id="CHEBI:29105"/>
        <note>catalytic</note>
    </ligand>
</feature>
<dbReference type="Pfam" id="PF01435">
    <property type="entry name" value="Peptidase_M48"/>
    <property type="match status" value="1"/>
</dbReference>
<dbReference type="GO" id="GO:0071586">
    <property type="term" value="P:CAAX-box protein processing"/>
    <property type="evidence" value="ECO:0007669"/>
    <property type="project" value="InterPro"/>
</dbReference>
<proteinExistence type="inferred from homology"/>
<protein>
    <recommendedName>
        <fullName evidence="2">Ste24 endopeptidase</fullName>
        <ecNumber evidence="2">3.4.24.84</ecNumber>
    </recommendedName>
    <alternativeName>
        <fullName evidence="14">Prenyl protein-specific endoprotease 1</fullName>
    </alternativeName>
</protein>
<feature type="domain" description="CAAX prenyl protease 1 N-terminal" evidence="19">
    <location>
        <begin position="47"/>
        <end position="229"/>
    </location>
</feature>
<dbReference type="AlphaFoldDB" id="A0AAF0J9Q9"/>
<evidence type="ECO:0000256" key="11">
    <source>
        <dbReference type="ARBA" id="ARBA00023136"/>
    </source>
</evidence>
<evidence type="ECO:0000259" key="19">
    <source>
        <dbReference type="Pfam" id="PF16491"/>
    </source>
</evidence>
<feature type="transmembrane region" description="Helical" evidence="17">
    <location>
        <begin position="317"/>
        <end position="336"/>
    </location>
</feature>
<evidence type="ECO:0000256" key="12">
    <source>
        <dbReference type="ARBA" id="ARBA00044456"/>
    </source>
</evidence>
<dbReference type="InterPro" id="IPR027057">
    <property type="entry name" value="CAXX_Prtase_1"/>
</dbReference>
<feature type="active site" description="Proton donor" evidence="15">
    <location>
        <position position="398"/>
    </location>
</feature>
<dbReference type="GO" id="GO:0005789">
    <property type="term" value="C:endoplasmic reticulum membrane"/>
    <property type="evidence" value="ECO:0007669"/>
    <property type="project" value="UniProtKB-SubCell"/>
</dbReference>
<feature type="transmembrane region" description="Helical" evidence="17">
    <location>
        <begin position="175"/>
        <end position="193"/>
    </location>
</feature>
<dbReference type="Pfam" id="PF16491">
    <property type="entry name" value="Peptidase_M48_N"/>
    <property type="match status" value="1"/>
</dbReference>